<dbReference type="EMBL" id="PDLN01000002">
    <property type="protein sequence ID" value="RDW91990.1"/>
    <property type="molecule type" value="Genomic_DNA"/>
</dbReference>
<proteinExistence type="inferred from homology"/>
<evidence type="ECO:0000256" key="2">
    <source>
        <dbReference type="ARBA" id="ARBA00014912"/>
    </source>
</evidence>
<evidence type="ECO:0000256" key="1">
    <source>
        <dbReference type="ARBA" id="ARBA00008638"/>
    </source>
</evidence>
<keyword evidence="3" id="KW-0195">Cyclin</keyword>
<evidence type="ECO:0000256" key="4">
    <source>
        <dbReference type="SAM" id="MobiDB-lite"/>
    </source>
</evidence>
<comment type="caution">
    <text evidence="6">The sequence shown here is derived from an EMBL/GenBank/DDBJ whole genome shotgun (WGS) entry which is preliminary data.</text>
</comment>
<dbReference type="SMART" id="SM00385">
    <property type="entry name" value="CYCLIN"/>
    <property type="match status" value="2"/>
</dbReference>
<accession>A0A3D8T0D9</accession>
<feature type="region of interest" description="Disordered" evidence="4">
    <location>
        <begin position="300"/>
        <end position="352"/>
    </location>
</feature>
<organism evidence="6 7">
    <name type="scientific">Coleophoma crateriformis</name>
    <dbReference type="NCBI Taxonomy" id="565419"/>
    <lineage>
        <taxon>Eukaryota</taxon>
        <taxon>Fungi</taxon>
        <taxon>Dikarya</taxon>
        <taxon>Ascomycota</taxon>
        <taxon>Pezizomycotina</taxon>
        <taxon>Leotiomycetes</taxon>
        <taxon>Helotiales</taxon>
        <taxon>Dermateaceae</taxon>
        <taxon>Coleophoma</taxon>
    </lineage>
</organism>
<protein>
    <recommendedName>
        <fullName evidence="2">RNA polymerase II holoenzyme cyclin-like subunit</fullName>
    </recommendedName>
</protein>
<dbReference type="Gene3D" id="1.10.472.10">
    <property type="entry name" value="Cyclin-like"/>
    <property type="match status" value="2"/>
</dbReference>
<evidence type="ECO:0000259" key="5">
    <source>
        <dbReference type="SMART" id="SM00385"/>
    </source>
</evidence>
<reference evidence="6 7" key="1">
    <citation type="journal article" date="2018" name="IMA Fungus">
        <title>IMA Genome-F 9: Draft genome sequence of Annulohypoxylon stygium, Aspergillus mulundensis, Berkeleyomyces basicola (syn. Thielaviopsis basicola), Ceratocystis smalleyi, two Cercospora beticola strains, Coleophoma cylindrospora, Fusarium fracticaudum, Phialophora cf. hyalina, and Morchella septimelata.</title>
        <authorList>
            <person name="Wingfield B.D."/>
            <person name="Bills G.F."/>
            <person name="Dong Y."/>
            <person name="Huang W."/>
            <person name="Nel W.J."/>
            <person name="Swalarsk-Parry B.S."/>
            <person name="Vaghefi N."/>
            <person name="Wilken P.M."/>
            <person name="An Z."/>
            <person name="de Beer Z.W."/>
            <person name="De Vos L."/>
            <person name="Chen L."/>
            <person name="Duong T.A."/>
            <person name="Gao Y."/>
            <person name="Hammerbacher A."/>
            <person name="Kikkert J.R."/>
            <person name="Li Y."/>
            <person name="Li H."/>
            <person name="Li K."/>
            <person name="Li Q."/>
            <person name="Liu X."/>
            <person name="Ma X."/>
            <person name="Naidoo K."/>
            <person name="Pethybridge S.J."/>
            <person name="Sun J."/>
            <person name="Steenkamp E.T."/>
            <person name="van der Nest M.A."/>
            <person name="van Wyk S."/>
            <person name="Wingfield M.J."/>
            <person name="Xiong C."/>
            <person name="Yue Q."/>
            <person name="Zhang X."/>
        </authorList>
    </citation>
    <scope>NUCLEOTIDE SEQUENCE [LARGE SCALE GENOMIC DNA]</scope>
    <source>
        <strain evidence="6 7">BP5796</strain>
    </source>
</reference>
<feature type="domain" description="Cyclin-like" evidence="5">
    <location>
        <begin position="59"/>
        <end position="158"/>
    </location>
</feature>
<evidence type="ECO:0000313" key="6">
    <source>
        <dbReference type="EMBL" id="RDW91990.1"/>
    </source>
</evidence>
<dbReference type="AlphaFoldDB" id="A0A3D8T0D9"/>
<dbReference type="Pfam" id="PF00134">
    <property type="entry name" value="Cyclin_N"/>
    <property type="match status" value="1"/>
</dbReference>
<dbReference type="OrthoDB" id="4951845at2759"/>
<dbReference type="CDD" id="cd20546">
    <property type="entry name" value="CYCLIN_SpCG1C_ScCTK2-like_rpt2"/>
    <property type="match status" value="1"/>
</dbReference>
<feature type="compositionally biased region" description="Low complexity" evidence="4">
    <location>
        <begin position="340"/>
        <end position="352"/>
    </location>
</feature>
<dbReference type="InterPro" id="IPR043198">
    <property type="entry name" value="Cyclin/Ssn8"/>
</dbReference>
<dbReference type="InterPro" id="IPR006671">
    <property type="entry name" value="Cyclin_N"/>
</dbReference>
<dbReference type="Proteomes" id="UP000256328">
    <property type="component" value="Unassembled WGS sequence"/>
</dbReference>
<dbReference type="InterPro" id="IPR013763">
    <property type="entry name" value="Cyclin-like_dom"/>
</dbReference>
<evidence type="ECO:0000313" key="7">
    <source>
        <dbReference type="Proteomes" id="UP000256328"/>
    </source>
</evidence>
<dbReference type="SUPFAM" id="SSF47954">
    <property type="entry name" value="Cyclin-like"/>
    <property type="match status" value="2"/>
</dbReference>
<dbReference type="FunFam" id="1.10.472.10:FF:000073">
    <property type="entry name" value="C-type cyclin"/>
    <property type="match status" value="1"/>
</dbReference>
<dbReference type="GO" id="GO:0006357">
    <property type="term" value="P:regulation of transcription by RNA polymerase II"/>
    <property type="evidence" value="ECO:0007669"/>
    <property type="project" value="InterPro"/>
</dbReference>
<name>A0A3D8T0D9_9HELO</name>
<dbReference type="InterPro" id="IPR036915">
    <property type="entry name" value="Cyclin-like_sf"/>
</dbReference>
<gene>
    <name evidence="6" type="ORF">BP5796_01384</name>
</gene>
<comment type="similarity">
    <text evidence="1">Belongs to the cyclin family. Cyclin C subfamily.</text>
</comment>
<sequence>MAPAAASTAPPGPPEQPGPHPSIIQVAKPYLFHQQLQGQLVATGANPTREDSYRLQGIQWIDDVRTGLQLPVRTFDTASIYFHKFRLQHKDNEYQYQDAAAAALLTACKVEDTLKKSREILCAAHNIRVTISEHLSPDDNVFDGPSKIVIGLERLMLEASGFDFRSRYPQKHLLKLAKDIGLDRDTTQMAYQVMLDSYRTFSPLKHTSATLAFACIELCLLILDKSQDDSLKDRATKYQMWKTTRAEILETMLDLLDLYTHFQKSSIIGPLFPMETFIQIRIKLNQGVDESKGLMRYTEHHEPSKTNGHKLKTPKTPITPASPSDIRLNGKDINSPATLSPRSSGSGRRGTVVRGQEGTVRFMLDADQAKKEKDSVAEYFKVEYEEYEIEVEEQVRPERNERERPRDYRNGDRPYHNNHYQGNKRIRR</sequence>
<feature type="region of interest" description="Disordered" evidence="4">
    <location>
        <begin position="1"/>
        <end position="22"/>
    </location>
</feature>
<feature type="domain" description="Cyclin-like" evidence="5">
    <location>
        <begin position="171"/>
        <end position="257"/>
    </location>
</feature>
<evidence type="ECO:0000256" key="3">
    <source>
        <dbReference type="RuleBase" id="RU000383"/>
    </source>
</evidence>
<feature type="region of interest" description="Disordered" evidence="4">
    <location>
        <begin position="389"/>
        <end position="428"/>
    </location>
</feature>
<feature type="compositionally biased region" description="Pro residues" evidence="4">
    <location>
        <begin position="10"/>
        <end position="20"/>
    </location>
</feature>
<feature type="compositionally biased region" description="Basic and acidic residues" evidence="4">
    <location>
        <begin position="393"/>
        <end position="415"/>
    </location>
</feature>
<dbReference type="GO" id="GO:0016538">
    <property type="term" value="F:cyclin-dependent protein serine/threonine kinase regulator activity"/>
    <property type="evidence" value="ECO:0007669"/>
    <property type="project" value="InterPro"/>
</dbReference>
<keyword evidence="7" id="KW-1185">Reference proteome</keyword>
<dbReference type="PANTHER" id="PTHR10026">
    <property type="entry name" value="CYCLIN"/>
    <property type="match status" value="1"/>
</dbReference>